<evidence type="ECO:0000313" key="3">
    <source>
        <dbReference type="Proteomes" id="UP000070053"/>
    </source>
</evidence>
<keyword evidence="1" id="KW-0175">Coiled coil</keyword>
<proteinExistence type="predicted"/>
<dbReference type="EMBL" id="LQZP01000174">
    <property type="protein sequence ID" value="KXT91860.1"/>
    <property type="molecule type" value="Genomic_DNA"/>
</dbReference>
<gene>
    <name evidence="2" type="ORF">SORDD21_00611</name>
</gene>
<organism evidence="2 3">
    <name type="scientific">Streptococcus oralis</name>
    <dbReference type="NCBI Taxonomy" id="1303"/>
    <lineage>
        <taxon>Bacteria</taxon>
        <taxon>Bacillati</taxon>
        <taxon>Bacillota</taxon>
        <taxon>Bacilli</taxon>
        <taxon>Lactobacillales</taxon>
        <taxon>Streptococcaceae</taxon>
        <taxon>Streptococcus</taxon>
    </lineage>
</organism>
<dbReference type="AlphaFoldDB" id="A0A139PNU0"/>
<name>A0A139PNU0_STROR</name>
<dbReference type="Proteomes" id="UP000070053">
    <property type="component" value="Unassembled WGS sequence"/>
</dbReference>
<comment type="caution">
    <text evidence="2">The sequence shown here is derived from an EMBL/GenBank/DDBJ whole genome shotgun (WGS) entry which is preliminary data.</text>
</comment>
<evidence type="ECO:0000256" key="1">
    <source>
        <dbReference type="SAM" id="Coils"/>
    </source>
</evidence>
<dbReference type="PATRIC" id="fig|1303.81.peg.763"/>
<feature type="coiled-coil region" evidence="1">
    <location>
        <begin position="53"/>
        <end position="87"/>
    </location>
</feature>
<protein>
    <submittedName>
        <fullName evidence="2">Uncharacterized protein</fullName>
    </submittedName>
</protein>
<reference evidence="2 3" key="1">
    <citation type="submission" date="2016-01" db="EMBL/GenBank/DDBJ databases">
        <title>Highly variable Streptococcus oralis are common among viridans streptococci isolated from primates.</title>
        <authorList>
            <person name="Denapaite D."/>
            <person name="Rieger M."/>
            <person name="Koendgen S."/>
            <person name="Brueckner R."/>
            <person name="Ochigava I."/>
            <person name="Kappeler P."/>
            <person name="Maetz-Rensing K."/>
            <person name="Leendertz F."/>
            <person name="Hakenbeck R."/>
        </authorList>
    </citation>
    <scope>NUCLEOTIDE SEQUENCE [LARGE SCALE GENOMIC DNA]</scope>
    <source>
        <strain evidence="2 3">DD21</strain>
    </source>
</reference>
<sequence length="92" mass="10963">MLFIAPIIEKAIRGQFDYSQNFYASDVYDIVIKLPYLEDDDIPDYKYIEAFSKVMVKKSIQRYEQEIARHEQEIARHEQEIALTISNFLENL</sequence>
<evidence type="ECO:0000313" key="2">
    <source>
        <dbReference type="EMBL" id="KXT91860.1"/>
    </source>
</evidence>
<accession>A0A139PNU0</accession>